<dbReference type="GeneTree" id="ENSGT00940000160292"/>
<protein>
    <submittedName>
        <fullName evidence="2">Small nuclear ribonucleoprotein U1 subunit 70</fullName>
    </submittedName>
</protein>
<dbReference type="Proteomes" id="UP000694554">
    <property type="component" value="Chromosome 19"/>
</dbReference>
<accession>A0A8C9C899</accession>
<feature type="compositionally biased region" description="Gly residues" evidence="1">
    <location>
        <begin position="68"/>
        <end position="84"/>
    </location>
</feature>
<dbReference type="Ensembl" id="ENSPSNT00000023532.1">
    <property type="protein sequence ID" value="ENSPSNP00000020895.1"/>
    <property type="gene ID" value="ENSPSNG00000015326.1"/>
</dbReference>
<evidence type="ECO:0000256" key="1">
    <source>
        <dbReference type="SAM" id="MobiDB-lite"/>
    </source>
</evidence>
<feature type="region of interest" description="Disordered" evidence="1">
    <location>
        <begin position="1"/>
        <end position="86"/>
    </location>
</feature>
<evidence type="ECO:0000313" key="3">
    <source>
        <dbReference type="Proteomes" id="UP000694554"/>
    </source>
</evidence>
<proteinExistence type="predicted"/>
<reference evidence="2" key="2">
    <citation type="submission" date="2025-08" db="UniProtKB">
        <authorList>
            <consortium name="Ensembl"/>
        </authorList>
    </citation>
    <scope>IDENTIFICATION</scope>
</reference>
<sequence length="213" mass="20530">MRGPAPPRFPTGTGTGTASGSAGSGAASETRSENDDAPALGTGGGARGVVTRRSGGAPGSGARTRTGIGSGAAAGAVSGRGGSGNARRSCEAAEVAATWQSPPRPATRLLMTGLPGSWVLTAPMARRRRAGIGIGSAVGATGATGSGAGTAIASAIGSTSGGSGVVNGAGMRREVGRVAVGRTTGWRAWAATAETCTWSPREVTGTLLQRTGI</sequence>
<organism evidence="2 3">
    <name type="scientific">Phocoena sinus</name>
    <name type="common">Vaquita</name>
    <dbReference type="NCBI Taxonomy" id="42100"/>
    <lineage>
        <taxon>Eukaryota</taxon>
        <taxon>Metazoa</taxon>
        <taxon>Chordata</taxon>
        <taxon>Craniata</taxon>
        <taxon>Vertebrata</taxon>
        <taxon>Euteleostomi</taxon>
        <taxon>Mammalia</taxon>
        <taxon>Eutheria</taxon>
        <taxon>Laurasiatheria</taxon>
        <taxon>Artiodactyla</taxon>
        <taxon>Whippomorpha</taxon>
        <taxon>Cetacea</taxon>
        <taxon>Odontoceti</taxon>
        <taxon>Phocoenidae</taxon>
        <taxon>Phocoena</taxon>
    </lineage>
</organism>
<keyword evidence="3" id="KW-1185">Reference proteome</keyword>
<dbReference type="AlphaFoldDB" id="A0A8C9C899"/>
<reference evidence="2" key="3">
    <citation type="submission" date="2025-09" db="UniProtKB">
        <authorList>
            <consortium name="Ensembl"/>
        </authorList>
    </citation>
    <scope>IDENTIFICATION</scope>
</reference>
<reference evidence="2" key="1">
    <citation type="submission" date="2019-08" db="EMBL/GenBank/DDBJ databases">
        <title>Phocoena sinus (Vaquita) genome, mPhoSin1, primary haplotype.</title>
        <authorList>
            <person name="Morin P."/>
            <person name="Mountcastle J."/>
            <person name="Fungtammasan C."/>
            <person name="Rhie A."/>
            <person name="Rojas-Bracho L."/>
            <person name="Smith C.R."/>
            <person name="Taylor B.L."/>
            <person name="Gulland F.M.D."/>
            <person name="Musser W."/>
            <person name="Houck M."/>
            <person name="Haase B."/>
            <person name="Paez S."/>
            <person name="Howe K."/>
            <person name="Torrance J."/>
            <person name="Formenti G."/>
            <person name="Phillippy A."/>
            <person name="Ryder O."/>
            <person name="Jarvis E.D."/>
            <person name="Fedrigo O."/>
        </authorList>
    </citation>
    <scope>NUCLEOTIDE SEQUENCE [LARGE SCALE GENOMIC DNA]</scope>
</reference>
<feature type="compositionally biased region" description="Low complexity" evidence="1">
    <location>
        <begin position="10"/>
        <end position="28"/>
    </location>
</feature>
<feature type="compositionally biased region" description="Low complexity" evidence="1">
    <location>
        <begin position="48"/>
        <end position="67"/>
    </location>
</feature>
<evidence type="ECO:0000313" key="2">
    <source>
        <dbReference type="Ensembl" id="ENSPSNP00000020895.1"/>
    </source>
</evidence>
<gene>
    <name evidence="2" type="primary">SNRNP70</name>
</gene>
<name>A0A8C9C899_PHOSS</name>